<feature type="domain" description="YdbS-like PH" evidence="2">
    <location>
        <begin position="397"/>
        <end position="476"/>
    </location>
</feature>
<keyword evidence="1" id="KW-0472">Membrane</keyword>
<gene>
    <name evidence="3" type="ORF">AMD02_10905</name>
</gene>
<dbReference type="EMBL" id="LILD01000001">
    <property type="protein sequence ID" value="KOO39292.1"/>
    <property type="molecule type" value="Genomic_DNA"/>
</dbReference>
<feature type="transmembrane region" description="Helical" evidence="1">
    <location>
        <begin position="178"/>
        <end position="202"/>
    </location>
</feature>
<reference evidence="3" key="1">
    <citation type="submission" date="2015-08" db="EMBL/GenBank/DDBJ databases">
        <title>Complete DNA Sequence of Pseudomonas syringae pv. actinidiae, the Causal Agent of Kiwifruit Canker Disease.</title>
        <authorList>
            <person name="Rikkerink E.H.A."/>
            <person name="Fineran P.C."/>
        </authorList>
    </citation>
    <scope>NUCLEOTIDE SEQUENCE</scope>
    <source>
        <strain evidence="3">DSM 13666</strain>
    </source>
</reference>
<feature type="transmembrane region" description="Helical" evidence="1">
    <location>
        <begin position="353"/>
        <end position="372"/>
    </location>
</feature>
<dbReference type="InterPro" id="IPR014529">
    <property type="entry name" value="UCP026631"/>
</dbReference>
<organism evidence="3">
    <name type="scientific">Halalkalibacterium halodurans</name>
    <name type="common">Bacillus halodurans</name>
    <dbReference type="NCBI Taxonomy" id="86665"/>
    <lineage>
        <taxon>Bacteria</taxon>
        <taxon>Bacillati</taxon>
        <taxon>Bacillota</taxon>
        <taxon>Bacilli</taxon>
        <taxon>Bacillales</taxon>
        <taxon>Bacillaceae</taxon>
        <taxon>Halalkalibacterium (ex Joshi et al. 2022)</taxon>
    </lineage>
</organism>
<dbReference type="InterPro" id="IPR036259">
    <property type="entry name" value="MFS_trans_sf"/>
</dbReference>
<evidence type="ECO:0000259" key="2">
    <source>
        <dbReference type="Pfam" id="PF03703"/>
    </source>
</evidence>
<proteinExistence type="predicted"/>
<feature type="transmembrane region" description="Helical" evidence="1">
    <location>
        <begin position="378"/>
        <end position="395"/>
    </location>
</feature>
<dbReference type="AlphaFoldDB" id="A0A0M0KL08"/>
<feature type="transmembrane region" description="Helical" evidence="1">
    <location>
        <begin position="12"/>
        <end position="32"/>
    </location>
</feature>
<keyword evidence="1" id="KW-1133">Transmembrane helix</keyword>
<feature type="transmembrane region" description="Helical" evidence="1">
    <location>
        <begin position="222"/>
        <end position="243"/>
    </location>
</feature>
<dbReference type="PANTHER" id="PTHR34473">
    <property type="entry name" value="UPF0699 TRANSMEMBRANE PROTEIN YDBS"/>
    <property type="match status" value="1"/>
</dbReference>
<evidence type="ECO:0000313" key="3">
    <source>
        <dbReference type="EMBL" id="KOO39292.1"/>
    </source>
</evidence>
<feature type="transmembrane region" description="Helical" evidence="1">
    <location>
        <begin position="44"/>
        <end position="64"/>
    </location>
</feature>
<name>A0A0M0KL08_ALKHA</name>
<comment type="caution">
    <text evidence="3">The sequence shown here is derived from an EMBL/GenBank/DDBJ whole genome shotgun (WGS) entry which is preliminary data.</text>
</comment>
<accession>A0A0M0KL08</accession>
<feature type="domain" description="YdbS-like PH" evidence="2">
    <location>
        <begin position="260"/>
        <end position="333"/>
    </location>
</feature>
<dbReference type="PANTHER" id="PTHR34473:SF2">
    <property type="entry name" value="UPF0699 TRANSMEMBRANE PROTEIN YDBT"/>
    <property type="match status" value="1"/>
</dbReference>
<protein>
    <recommendedName>
        <fullName evidence="2">YdbS-like PH domain-containing protein</fullName>
    </recommendedName>
</protein>
<dbReference type="SUPFAM" id="SSF103473">
    <property type="entry name" value="MFS general substrate transporter"/>
    <property type="match status" value="1"/>
</dbReference>
<dbReference type="PATRIC" id="fig|136160.3.peg.2583"/>
<dbReference type="RefSeq" id="WP_053431327.1">
    <property type="nucleotide sequence ID" value="NZ_JARMVM010000088.1"/>
</dbReference>
<keyword evidence="1" id="KW-0812">Transmembrane</keyword>
<dbReference type="Pfam" id="PF03703">
    <property type="entry name" value="bPH_2"/>
    <property type="match status" value="3"/>
</dbReference>
<sequence length="496" mass="56604">MNELKRLHPASMLVSFMISLRGMLVPLVVSFFLGTSATGFQFQYIFYGLLIFSFLSGVLDWITFRYRLSEHELYVQRGILIRKKRYIQKHRVQSIDVTAGIFQRLFGLVKVKIETAGGGAEPEVELLAITKREAQFLREQLLEKRQLLETEWLDDSDEDEKEKVASTIPLFTLGKTRLWIAAITSSGIGLTLSAIGALYSQLQQFIPDTVYEQTFGWFTASSVWLVVIVAFTLTVIAWVLSILATMSKYWNHQVQAAKQGRELIITRGLLETRQLTLQTKRVTAVRLVSNLFRQPLGYTSVYVESKGGGSSDEQLSTVLFPLVRKSEVNGLLAKCLPEYQLEDQTIIPIPKRALFRFLIRTVSLPVIVTALLFTFTDYGWIGIVLILLAVWLGYSQYKVAGYFYREDTLVFRYRQLSQVHVIVPKRKIQMFEVATSVFQQRLRLCSPLVSVQSSIVGKTFSVRDLDRKDGNRLLAWFSIEQPSVSFSDRTPERATD</sequence>
<evidence type="ECO:0000256" key="1">
    <source>
        <dbReference type="SAM" id="Phobius"/>
    </source>
</evidence>
<feature type="domain" description="YdbS-like PH" evidence="2">
    <location>
        <begin position="61"/>
        <end position="141"/>
    </location>
</feature>
<dbReference type="InterPro" id="IPR005182">
    <property type="entry name" value="YdbS-like_PH"/>
</dbReference>
<dbReference type="PIRSF" id="PIRSF026631">
    <property type="entry name" value="UCP026631"/>
    <property type="match status" value="1"/>
</dbReference>